<dbReference type="AlphaFoldDB" id="A0AAW0BE65"/>
<comment type="caution">
    <text evidence="1">The sequence shown here is derived from an EMBL/GenBank/DDBJ whole genome shotgun (WGS) entry which is preliminary data.</text>
</comment>
<accession>A0AAW0BE65</accession>
<gene>
    <name evidence="1" type="ORF">VNI00_016471</name>
</gene>
<proteinExistence type="predicted"/>
<name>A0AAW0BE65_9AGAR</name>
<evidence type="ECO:0000313" key="1">
    <source>
        <dbReference type="EMBL" id="KAK7024254.1"/>
    </source>
</evidence>
<reference evidence="1 2" key="1">
    <citation type="submission" date="2024-01" db="EMBL/GenBank/DDBJ databases">
        <title>A draft genome for a cacao thread blight-causing isolate of Paramarasmius palmivorus.</title>
        <authorList>
            <person name="Baruah I.K."/>
            <person name="Bukari Y."/>
            <person name="Amoako-Attah I."/>
            <person name="Meinhardt L.W."/>
            <person name="Bailey B.A."/>
            <person name="Cohen S.P."/>
        </authorList>
    </citation>
    <scope>NUCLEOTIDE SEQUENCE [LARGE SCALE GENOMIC DNA]</scope>
    <source>
        <strain evidence="1 2">GH-12</strain>
    </source>
</reference>
<sequence length="433" mass="48563">MESVRQASEDTDADVLNSIATVLAVDVPAEGDNAVVISRCHQSREALLAFGEYLVPKHGCAPQIVTTFPGSSPKETWSLIWKWAKGLEYWTTPLGGMKCRPSQMWLSDEWYEPALLSILKVASILVEFHSDCALAKELSQSDGFVKFLVRSIFCTMKLDLTWEKLGSILIHRSFRDRIFKGQLVLAEVAAMTRDHKEANLARLALQDLTHQMQKGTQSLGGSVAVLVVLDAFLCQGGHHELLGDLARWCTEYTVLLLEKGRRIGIQVTWGMDMKAVGHILISVLRILVRIFRREGSTGPLYESLRAGLLTAIANVGFFLDREQRTTIPPREHASPMVLRLCGKLLDTIVPHFLCIPVLRLIQKATRKGLSIHDAMQPKWGLWLNLVSKIVQIYFRYKTTPSSWALARTCGNEKCTTIPSRDSRKAGRRFIITI</sequence>
<protein>
    <submittedName>
        <fullName evidence="1">Uncharacterized protein</fullName>
    </submittedName>
</protein>
<dbReference type="EMBL" id="JAYKXP010000129">
    <property type="protein sequence ID" value="KAK7024254.1"/>
    <property type="molecule type" value="Genomic_DNA"/>
</dbReference>
<evidence type="ECO:0000313" key="2">
    <source>
        <dbReference type="Proteomes" id="UP001383192"/>
    </source>
</evidence>
<dbReference type="Proteomes" id="UP001383192">
    <property type="component" value="Unassembled WGS sequence"/>
</dbReference>
<organism evidence="1 2">
    <name type="scientific">Paramarasmius palmivorus</name>
    <dbReference type="NCBI Taxonomy" id="297713"/>
    <lineage>
        <taxon>Eukaryota</taxon>
        <taxon>Fungi</taxon>
        <taxon>Dikarya</taxon>
        <taxon>Basidiomycota</taxon>
        <taxon>Agaricomycotina</taxon>
        <taxon>Agaricomycetes</taxon>
        <taxon>Agaricomycetidae</taxon>
        <taxon>Agaricales</taxon>
        <taxon>Marasmiineae</taxon>
        <taxon>Marasmiaceae</taxon>
        <taxon>Paramarasmius</taxon>
    </lineage>
</organism>
<keyword evidence="2" id="KW-1185">Reference proteome</keyword>